<accession>A0A1M7T9R8</accession>
<feature type="binding site" evidence="6">
    <location>
        <position position="343"/>
    </location>
    <ligand>
        <name>S-adenosyl-L-methionine</name>
        <dbReference type="ChEBI" id="CHEBI:59789"/>
    </ligand>
</feature>
<dbReference type="Gene3D" id="2.40.50.1070">
    <property type="match status" value="1"/>
</dbReference>
<keyword evidence="3 6" id="KW-0808">Transferase</keyword>
<keyword evidence="1" id="KW-0408">Iron</keyword>
<keyword evidence="4 6" id="KW-0949">S-adenosyl-L-methionine</keyword>
<dbReference type="EMBL" id="FRDL01000005">
    <property type="protein sequence ID" value="SHN67439.1"/>
    <property type="molecule type" value="Genomic_DNA"/>
</dbReference>
<sequence length="412" mass="43669">MTEEAEGMLVARLGHRGDGVNAAGDVFVPGALPGERVVGAVIEGRMIAPRIVAPSPDRVAPPCPHAGECGGCALQHAAPGFLAEWKRERVREALAARGIGGVALRETIVSPPRSRRRATLSARRTKKSVMLGFHARAEDRIVPIETCELADPRIVAALEGLRALVPLVASRKGEAKLAVTVSDAGLDVDLRQVKPLDGPLRARLAEIAAREGWARLSHEGEALFMARPPAQDFDGLPVLPPPGGFLQATPQGEAALRAAVDEALGEARRVVDLFAGCGTFALPLSRRAEVLAVESDAAALAALDAAWRAAGGALRRLTTQARDLFRRPLTPEELRRFDAAVIDPPRAGAKAQAQALAASGLRRVAMVSCDPGSFARDARILIDGGFALEWVQPVDQFLWSGHVELAAAFARR</sequence>
<evidence type="ECO:0000256" key="4">
    <source>
        <dbReference type="ARBA" id="ARBA00022691"/>
    </source>
</evidence>
<dbReference type="PANTHER" id="PTHR11061">
    <property type="entry name" value="RNA M5U METHYLTRANSFERASE"/>
    <property type="match status" value="1"/>
</dbReference>
<dbReference type="PANTHER" id="PTHR11061:SF49">
    <property type="entry name" value="23S RRNA (URACIL(1939)-C(5))-METHYLTRANSFERASE RLMD"/>
    <property type="match status" value="1"/>
</dbReference>
<dbReference type="GO" id="GO:0051539">
    <property type="term" value="F:4 iron, 4 sulfur cluster binding"/>
    <property type="evidence" value="ECO:0007669"/>
    <property type="project" value="UniProtKB-KW"/>
</dbReference>
<dbReference type="STRING" id="1189325.SAMN04488119_105120"/>
<keyword evidence="2 6" id="KW-0489">Methyltransferase</keyword>
<feature type="active site" description="Nucleophile" evidence="6">
    <location>
        <position position="369"/>
    </location>
</feature>
<dbReference type="Gene3D" id="3.40.50.150">
    <property type="entry name" value="Vaccinia Virus protein VP39"/>
    <property type="match status" value="1"/>
</dbReference>
<comment type="similarity">
    <text evidence="6">Belongs to the class I-like SAM-binding methyltransferase superfamily. RNA M5U methyltransferase family.</text>
</comment>
<dbReference type="RefSeq" id="WP_370426844.1">
    <property type="nucleotide sequence ID" value="NZ_FRDL01000005.1"/>
</dbReference>
<feature type="binding site" evidence="6">
    <location>
        <position position="274"/>
    </location>
    <ligand>
        <name>S-adenosyl-L-methionine</name>
        <dbReference type="ChEBI" id="CHEBI:59789"/>
    </ligand>
</feature>
<evidence type="ECO:0000256" key="6">
    <source>
        <dbReference type="PROSITE-ProRule" id="PRU01024"/>
    </source>
</evidence>
<dbReference type="AlphaFoldDB" id="A0A1M7T9R8"/>
<dbReference type="Proteomes" id="UP000184066">
    <property type="component" value="Unassembled WGS sequence"/>
</dbReference>
<evidence type="ECO:0000313" key="8">
    <source>
        <dbReference type="Proteomes" id="UP000184066"/>
    </source>
</evidence>
<feature type="binding site" evidence="6">
    <location>
        <position position="294"/>
    </location>
    <ligand>
        <name>S-adenosyl-L-methionine</name>
        <dbReference type="ChEBI" id="CHEBI:59789"/>
    </ligand>
</feature>
<reference evidence="7 8" key="1">
    <citation type="submission" date="2016-12" db="EMBL/GenBank/DDBJ databases">
        <authorList>
            <person name="Song W.-J."/>
            <person name="Kurnit D.M."/>
        </authorList>
    </citation>
    <scope>NUCLEOTIDE SEQUENCE [LARGE SCALE GENOMIC DNA]</scope>
    <source>
        <strain evidence="7 8">CGMCC 1.10808</strain>
    </source>
</reference>
<evidence type="ECO:0000256" key="1">
    <source>
        <dbReference type="ARBA" id="ARBA00022485"/>
    </source>
</evidence>
<gene>
    <name evidence="7" type="ORF">SAMN05216200_105119</name>
</gene>
<feature type="binding site" evidence="6">
    <location>
        <position position="247"/>
    </location>
    <ligand>
        <name>S-adenosyl-L-methionine</name>
        <dbReference type="ChEBI" id="CHEBI:59789"/>
    </ligand>
</feature>
<evidence type="ECO:0000256" key="5">
    <source>
        <dbReference type="ARBA" id="ARBA00023014"/>
    </source>
</evidence>
<keyword evidence="8" id="KW-1185">Reference proteome</keyword>
<dbReference type="GO" id="GO:0070475">
    <property type="term" value="P:rRNA base methylation"/>
    <property type="evidence" value="ECO:0007669"/>
    <property type="project" value="TreeGrafter"/>
</dbReference>
<dbReference type="InterPro" id="IPR029063">
    <property type="entry name" value="SAM-dependent_MTases_sf"/>
</dbReference>
<dbReference type="PROSITE" id="PS51687">
    <property type="entry name" value="SAM_MT_RNA_M5U"/>
    <property type="match status" value="1"/>
</dbReference>
<dbReference type="GO" id="GO:0070041">
    <property type="term" value="F:rRNA (uridine-C5-)-methyltransferase activity"/>
    <property type="evidence" value="ECO:0007669"/>
    <property type="project" value="TreeGrafter"/>
</dbReference>
<name>A0A1M7T9R8_9RHOB</name>
<evidence type="ECO:0000313" key="7">
    <source>
        <dbReference type="EMBL" id="SHN67439.1"/>
    </source>
</evidence>
<dbReference type="InterPro" id="IPR010280">
    <property type="entry name" value="U5_MeTrfase_fam"/>
</dbReference>
<evidence type="ECO:0000256" key="2">
    <source>
        <dbReference type="ARBA" id="ARBA00022603"/>
    </source>
</evidence>
<dbReference type="Gene3D" id="2.40.50.140">
    <property type="entry name" value="Nucleic acid-binding proteins"/>
    <property type="match status" value="1"/>
</dbReference>
<evidence type="ECO:0000256" key="3">
    <source>
        <dbReference type="ARBA" id="ARBA00022679"/>
    </source>
</evidence>
<dbReference type="InterPro" id="IPR012340">
    <property type="entry name" value="NA-bd_OB-fold"/>
</dbReference>
<keyword evidence="1" id="KW-0479">Metal-binding</keyword>
<keyword evidence="5" id="KW-0411">Iron-sulfur</keyword>
<dbReference type="SUPFAM" id="SSF53335">
    <property type="entry name" value="S-adenosyl-L-methionine-dependent methyltransferases"/>
    <property type="match status" value="1"/>
</dbReference>
<proteinExistence type="inferred from homology"/>
<protein>
    <submittedName>
        <fullName evidence="7">23S rRNA (Uracil1939-C5)-methyltransferase</fullName>
    </submittedName>
</protein>
<organism evidence="7 8">
    <name type="scientific">Oceanicella actignis</name>
    <dbReference type="NCBI Taxonomy" id="1189325"/>
    <lineage>
        <taxon>Bacteria</taxon>
        <taxon>Pseudomonadati</taxon>
        <taxon>Pseudomonadota</taxon>
        <taxon>Alphaproteobacteria</taxon>
        <taxon>Rhodobacterales</taxon>
        <taxon>Paracoccaceae</taxon>
        <taxon>Oceanicella</taxon>
    </lineage>
</organism>
<keyword evidence="1" id="KW-0004">4Fe-4S</keyword>
<dbReference type="Pfam" id="PF03602">
    <property type="entry name" value="Cons_hypoth95"/>
    <property type="match status" value="1"/>
</dbReference>